<dbReference type="PANTHER" id="PTHR15326">
    <property type="entry name" value="SPERMATOGENESIS-ASSOCIATED PROTEIN 2/TAMOZHENNIC"/>
    <property type="match status" value="1"/>
</dbReference>
<evidence type="ECO:0000313" key="4">
    <source>
        <dbReference type="Ensembl" id="ENSPSIP00000010329.1"/>
    </source>
</evidence>
<evidence type="ECO:0000256" key="1">
    <source>
        <dbReference type="ARBA" id="ARBA00038142"/>
    </source>
</evidence>
<evidence type="ECO:0000313" key="5">
    <source>
        <dbReference type="Proteomes" id="UP000007267"/>
    </source>
</evidence>
<gene>
    <name evidence="4" type="primary">SPATA2L</name>
</gene>
<dbReference type="EMBL" id="AGCU01204275">
    <property type="status" value="NOT_ANNOTATED_CDS"/>
    <property type="molecule type" value="Genomic_DNA"/>
</dbReference>
<sequence length="421" mass="46502">MGSSAALQLEYRRCVEGDFRRGRAGVCADPALRASLRQRPRGELRIQGALRQPWAWVTHCVSDCVAEPRELRSPGESGWGPAPGSAHHTALVLQMFSGVYVHSLQAALADTDIARSFRRMGYVRRDDQHLVVSCPPPAAELVQAACGFFAARVECEILGEILRKLGPCRVSAEDLLQVRRGTRVLDDCVEKLQGVAGWPTGRGPGAQGCDESVDLYRDELENPEDLVDPMEARLHSSHWGLSSWEQPRPPIREQSPPLWSKPVGGRYPEDLRGNKGRFWDKWGATESGWEQPYRNGPDPEAASFSFMSWRKELSRGSDSVSPERAGRTSPFDTPGAAGLEGSSGEVPEPPCYQLHSCLSRGALPSYCCATCYLLHARGCEAVQACRGSHHMQELQSETQKRMWLQRTEVDMLLNKGSGARP</sequence>
<dbReference type="InterPro" id="IPR048839">
    <property type="entry name" value="SPATA2_PUB-like"/>
</dbReference>
<dbReference type="GeneTree" id="ENSGT00530000063956"/>
<organism evidence="4 5">
    <name type="scientific">Pelodiscus sinensis</name>
    <name type="common">Chinese softshell turtle</name>
    <name type="synonym">Trionyx sinensis</name>
    <dbReference type="NCBI Taxonomy" id="13735"/>
    <lineage>
        <taxon>Eukaryota</taxon>
        <taxon>Metazoa</taxon>
        <taxon>Chordata</taxon>
        <taxon>Craniata</taxon>
        <taxon>Vertebrata</taxon>
        <taxon>Euteleostomi</taxon>
        <taxon>Archelosauria</taxon>
        <taxon>Testudinata</taxon>
        <taxon>Testudines</taxon>
        <taxon>Cryptodira</taxon>
        <taxon>Trionychia</taxon>
        <taxon>Trionychidae</taxon>
        <taxon>Pelodiscus</taxon>
    </lineage>
</organism>
<dbReference type="HOGENOM" id="CLU_047839_0_0_1"/>
<name>K7FQL9_PELSI</name>
<dbReference type="EMBL" id="AGCU01204276">
    <property type="status" value="NOT_ANNOTATED_CDS"/>
    <property type="molecule type" value="Genomic_DNA"/>
</dbReference>
<reference evidence="4" key="4">
    <citation type="submission" date="2025-09" db="UniProtKB">
        <authorList>
            <consortium name="Ensembl"/>
        </authorList>
    </citation>
    <scope>IDENTIFICATION</scope>
</reference>
<evidence type="ECO:0000259" key="3">
    <source>
        <dbReference type="Pfam" id="PF21388"/>
    </source>
</evidence>
<accession>K7FQL9</accession>
<feature type="region of interest" description="Disordered" evidence="2">
    <location>
        <begin position="243"/>
        <end position="265"/>
    </location>
</feature>
<reference evidence="5" key="1">
    <citation type="submission" date="2011-10" db="EMBL/GenBank/DDBJ databases">
        <authorList>
            <consortium name="Soft-shell Turtle Genome Consortium"/>
        </authorList>
    </citation>
    <scope>NUCLEOTIDE SEQUENCE [LARGE SCALE GENOMIC DNA]</scope>
    <source>
        <strain evidence="5">Daiwa-1</strain>
    </source>
</reference>
<comment type="similarity">
    <text evidence="1">Belongs to the SPATA2 family.</text>
</comment>
<dbReference type="GO" id="GO:0005737">
    <property type="term" value="C:cytoplasm"/>
    <property type="evidence" value="ECO:0007669"/>
    <property type="project" value="TreeGrafter"/>
</dbReference>
<reference evidence="5" key="2">
    <citation type="journal article" date="2013" name="Nat. Genet.">
        <title>The draft genomes of soft-shell turtle and green sea turtle yield insights into the development and evolution of the turtle-specific body plan.</title>
        <authorList>
            <person name="Wang Z."/>
            <person name="Pascual-Anaya J."/>
            <person name="Zadissa A."/>
            <person name="Li W."/>
            <person name="Niimura Y."/>
            <person name="Huang Z."/>
            <person name="Li C."/>
            <person name="White S."/>
            <person name="Xiong Z."/>
            <person name="Fang D."/>
            <person name="Wang B."/>
            <person name="Ming Y."/>
            <person name="Chen Y."/>
            <person name="Zheng Y."/>
            <person name="Kuraku S."/>
            <person name="Pignatelli M."/>
            <person name="Herrero J."/>
            <person name="Beal K."/>
            <person name="Nozawa M."/>
            <person name="Li Q."/>
            <person name="Wang J."/>
            <person name="Zhang H."/>
            <person name="Yu L."/>
            <person name="Shigenobu S."/>
            <person name="Wang J."/>
            <person name="Liu J."/>
            <person name="Flicek P."/>
            <person name="Searle S."/>
            <person name="Wang J."/>
            <person name="Kuratani S."/>
            <person name="Yin Y."/>
            <person name="Aken B."/>
            <person name="Zhang G."/>
            <person name="Irie N."/>
        </authorList>
    </citation>
    <scope>NUCLEOTIDE SEQUENCE [LARGE SCALE GENOMIC DNA]</scope>
    <source>
        <strain evidence="5">Daiwa-1</strain>
    </source>
</reference>
<dbReference type="Ensembl" id="ENSPSIT00000010381.1">
    <property type="protein sequence ID" value="ENSPSIP00000010329.1"/>
    <property type="gene ID" value="ENSPSIG00000009361.1"/>
</dbReference>
<feature type="region of interest" description="Disordered" evidence="2">
    <location>
        <begin position="315"/>
        <end position="345"/>
    </location>
</feature>
<evidence type="ECO:0000256" key="2">
    <source>
        <dbReference type="SAM" id="MobiDB-lite"/>
    </source>
</evidence>
<dbReference type="AlphaFoldDB" id="K7FQL9"/>
<dbReference type="Proteomes" id="UP000007267">
    <property type="component" value="Unassembled WGS sequence"/>
</dbReference>
<protein>
    <submittedName>
        <fullName evidence="4">Spermatosis associated 2 like</fullName>
    </submittedName>
</protein>
<proteinExistence type="inferred from homology"/>
<dbReference type="Pfam" id="PF21388">
    <property type="entry name" value="SPATA2_PUB-like"/>
    <property type="match status" value="1"/>
</dbReference>
<dbReference type="eggNOG" id="ENOG502S1TH">
    <property type="taxonomic scope" value="Eukaryota"/>
</dbReference>
<reference evidence="4" key="3">
    <citation type="submission" date="2025-08" db="UniProtKB">
        <authorList>
            <consortium name="Ensembl"/>
        </authorList>
    </citation>
    <scope>IDENTIFICATION</scope>
</reference>
<keyword evidence="5" id="KW-1185">Reference proteome</keyword>
<feature type="domain" description="Spermatogenesis-associated protein 2 PUB-like" evidence="3">
    <location>
        <begin position="94"/>
        <end position="183"/>
    </location>
</feature>
<dbReference type="PANTHER" id="PTHR15326:SF7">
    <property type="entry name" value="SPERMATOGENESIS-ASSOCIATED PROTEIN 2-LIKE PROTEIN"/>
    <property type="match status" value="1"/>
</dbReference>
<dbReference type="OMA" id="LPTCRPG"/>
<dbReference type="Gene3D" id="1.20.58.2190">
    <property type="match status" value="1"/>
</dbReference>